<dbReference type="PANTHER" id="PTHR31001">
    <property type="entry name" value="UNCHARACTERIZED TRANSCRIPTIONAL REGULATORY PROTEIN"/>
    <property type="match status" value="1"/>
</dbReference>
<keyword evidence="2" id="KW-0479">Metal-binding</keyword>
<comment type="subcellular location">
    <subcellularLocation>
        <location evidence="1">Nucleus</location>
    </subcellularLocation>
</comment>
<dbReference type="CDD" id="cd00067">
    <property type="entry name" value="GAL4"/>
    <property type="match status" value="1"/>
</dbReference>
<dbReference type="InterPro" id="IPR050613">
    <property type="entry name" value="Sec_Metabolite_Reg"/>
</dbReference>
<dbReference type="RefSeq" id="XP_033461783.1">
    <property type="nucleotide sequence ID" value="XM_033603051.1"/>
</dbReference>
<accession>A0A6J3MD29</accession>
<feature type="domain" description="Zn(2)-C6 fungal-type" evidence="5">
    <location>
        <begin position="31"/>
        <end position="63"/>
    </location>
</feature>
<dbReference type="GO" id="GO:0000981">
    <property type="term" value="F:DNA-binding transcription factor activity, RNA polymerase II-specific"/>
    <property type="evidence" value="ECO:0007669"/>
    <property type="project" value="InterPro"/>
</dbReference>
<evidence type="ECO:0000256" key="1">
    <source>
        <dbReference type="ARBA" id="ARBA00004123"/>
    </source>
</evidence>
<dbReference type="GO" id="GO:0003677">
    <property type="term" value="F:DNA binding"/>
    <property type="evidence" value="ECO:0007669"/>
    <property type="project" value="InterPro"/>
</dbReference>
<gene>
    <name evidence="7" type="ORF">K489DRAFT_369589</name>
</gene>
<proteinExistence type="predicted"/>
<name>A0A6J3MD29_9PEZI</name>
<dbReference type="AlphaFoldDB" id="A0A6J3MD29"/>
<dbReference type="Proteomes" id="UP000504637">
    <property type="component" value="Unplaced"/>
</dbReference>
<dbReference type="OrthoDB" id="4898680at2759"/>
<dbReference type="Pfam" id="PF00172">
    <property type="entry name" value="Zn_clus"/>
    <property type="match status" value="1"/>
</dbReference>
<dbReference type="SMART" id="SM00066">
    <property type="entry name" value="GAL4"/>
    <property type="match status" value="1"/>
</dbReference>
<evidence type="ECO:0000313" key="6">
    <source>
        <dbReference type="Proteomes" id="UP000504637"/>
    </source>
</evidence>
<dbReference type="CDD" id="cd12148">
    <property type="entry name" value="fungal_TF_MHR"/>
    <property type="match status" value="1"/>
</dbReference>
<dbReference type="InterPro" id="IPR036864">
    <property type="entry name" value="Zn2-C6_fun-type_DNA-bd_sf"/>
</dbReference>
<organism evidence="7">
    <name type="scientific">Dissoconium aciculare CBS 342.82</name>
    <dbReference type="NCBI Taxonomy" id="1314786"/>
    <lineage>
        <taxon>Eukaryota</taxon>
        <taxon>Fungi</taxon>
        <taxon>Dikarya</taxon>
        <taxon>Ascomycota</taxon>
        <taxon>Pezizomycotina</taxon>
        <taxon>Dothideomycetes</taxon>
        <taxon>Dothideomycetidae</taxon>
        <taxon>Mycosphaerellales</taxon>
        <taxon>Dissoconiaceae</taxon>
        <taxon>Dissoconium</taxon>
    </lineage>
</organism>
<keyword evidence="3" id="KW-0539">Nucleus</keyword>
<dbReference type="GO" id="GO:0005634">
    <property type="term" value="C:nucleus"/>
    <property type="evidence" value="ECO:0007669"/>
    <property type="project" value="UniProtKB-SubCell"/>
</dbReference>
<dbReference type="InterPro" id="IPR007219">
    <property type="entry name" value="XnlR_reg_dom"/>
</dbReference>
<evidence type="ECO:0000256" key="2">
    <source>
        <dbReference type="ARBA" id="ARBA00022723"/>
    </source>
</evidence>
<evidence type="ECO:0000313" key="7">
    <source>
        <dbReference type="RefSeq" id="XP_033461783.1"/>
    </source>
</evidence>
<dbReference type="SMART" id="SM00906">
    <property type="entry name" value="Fungal_trans"/>
    <property type="match status" value="1"/>
</dbReference>
<dbReference type="PANTHER" id="PTHR31001:SF40">
    <property type="entry name" value="ZN(II)2CYS6 TRANSCRIPTION FACTOR (EUROFUNG)"/>
    <property type="match status" value="1"/>
</dbReference>
<dbReference type="Gene3D" id="4.10.240.10">
    <property type="entry name" value="Zn(2)-C6 fungal-type DNA-binding domain"/>
    <property type="match status" value="1"/>
</dbReference>
<dbReference type="GeneID" id="54360851"/>
<dbReference type="GO" id="GO:0008270">
    <property type="term" value="F:zinc ion binding"/>
    <property type="evidence" value="ECO:0007669"/>
    <property type="project" value="InterPro"/>
</dbReference>
<dbReference type="PROSITE" id="PS50048">
    <property type="entry name" value="ZN2_CY6_FUNGAL_2"/>
    <property type="match status" value="1"/>
</dbReference>
<dbReference type="InterPro" id="IPR001138">
    <property type="entry name" value="Zn2Cys6_DnaBD"/>
</dbReference>
<evidence type="ECO:0000259" key="5">
    <source>
        <dbReference type="PROSITE" id="PS50048"/>
    </source>
</evidence>
<feature type="compositionally biased region" description="Polar residues" evidence="4">
    <location>
        <begin position="75"/>
        <end position="85"/>
    </location>
</feature>
<evidence type="ECO:0000256" key="3">
    <source>
        <dbReference type="ARBA" id="ARBA00023242"/>
    </source>
</evidence>
<dbReference type="GO" id="GO:0006351">
    <property type="term" value="P:DNA-templated transcription"/>
    <property type="evidence" value="ECO:0007669"/>
    <property type="project" value="InterPro"/>
</dbReference>
<dbReference type="Pfam" id="PF04082">
    <property type="entry name" value="Fungal_trans"/>
    <property type="match status" value="1"/>
</dbReference>
<feature type="region of interest" description="Disordered" evidence="4">
    <location>
        <begin position="67"/>
        <end position="109"/>
    </location>
</feature>
<protein>
    <recommendedName>
        <fullName evidence="5">Zn(2)-C6 fungal-type domain-containing protein</fullName>
    </recommendedName>
</protein>
<keyword evidence="6" id="KW-1185">Reference proteome</keyword>
<sequence length="710" mass="80204">MTRLRYAVSYRTLDFRSAAKFERRKNHLPWSCEACRRRKVACDHRTPVCGRCLRRGKPEQCSYVAAPMSNRRNNDTQTLDDTSVTIDEPDSNQEDSSSTSGPAVPPSVDPVVHTRQHVGYLGPTSFSALFTDNHEFRNIPDSLRNLPTGRDATTVTNADIEQGAQIVLLFWQCLPLCSKISQRYYRFWDIGVVWEALVEVWRDGALQVLDGDPGQMSEAALTERCREMSQLVWQNSGRDEAIDENTTFQLWASGFTGRRLRWETVGTVLGMIALSAFLDEDWAAMRDTASFHRGDGPELVHRLHTAVITCRLFCGQNEVLNEVYLMMLVTEGGILEGTQGDMRLANWKLQGEFSDALVAMGLHRTNSINHRKRPFWNLQLRRQIFAACYCRDKWFSCLLGRPPRLGYKFCHFELPLELSVDELLSSQQPGPLLSLVDESGWDKRDTVNWVTWLRLRAQYCAIREDILEISLGNTMTTDDLQWRTEVIHQKIRQFSERLPGKIQRRVDHALECLSKQSLATRGGSGLLSALAVHLGMLQTRYLLHRALFTQTLALPDDIIDTAREILNLVLQVVAAQGLFHDWPGDVASLLVVTAVPCAGMLAIALLREQQSNIRTISAVPGQKSDVIQKVCFLVAALNSVPTRDILYSLCRQYAAVLQRLLDSILEPAPNNSAPANTYDVSDVPPLDVFDFTLATTDHDTDFLHWLESLS</sequence>
<reference evidence="7" key="3">
    <citation type="submission" date="2025-08" db="UniProtKB">
        <authorList>
            <consortium name="RefSeq"/>
        </authorList>
    </citation>
    <scope>IDENTIFICATION</scope>
    <source>
        <strain evidence="7">CBS 342.82</strain>
    </source>
</reference>
<evidence type="ECO:0000256" key="4">
    <source>
        <dbReference type="SAM" id="MobiDB-lite"/>
    </source>
</evidence>
<dbReference type="PROSITE" id="PS00463">
    <property type="entry name" value="ZN2_CY6_FUNGAL_1"/>
    <property type="match status" value="1"/>
</dbReference>
<reference evidence="7" key="1">
    <citation type="submission" date="2020-01" db="EMBL/GenBank/DDBJ databases">
        <authorList>
            <consortium name="DOE Joint Genome Institute"/>
            <person name="Haridas S."/>
            <person name="Albert R."/>
            <person name="Binder M."/>
            <person name="Bloem J."/>
            <person name="Labutti K."/>
            <person name="Salamov A."/>
            <person name="Andreopoulos B."/>
            <person name="Baker S.E."/>
            <person name="Barry K."/>
            <person name="Bills G."/>
            <person name="Bluhm B.H."/>
            <person name="Cannon C."/>
            <person name="Castanera R."/>
            <person name="Culley D.E."/>
            <person name="Daum C."/>
            <person name="Ezra D."/>
            <person name="Gonzalez J.B."/>
            <person name="Henrissat B."/>
            <person name="Kuo A."/>
            <person name="Liang C."/>
            <person name="Lipzen A."/>
            <person name="Lutzoni F."/>
            <person name="Magnuson J."/>
            <person name="Mondo S."/>
            <person name="Nolan M."/>
            <person name="Ohm R."/>
            <person name="Pangilinan J."/>
            <person name="Park H.-J."/>
            <person name="Ramirez L."/>
            <person name="Alfaro M."/>
            <person name="Sun H."/>
            <person name="Tritt A."/>
            <person name="Yoshinaga Y."/>
            <person name="Zwiers L.-H."/>
            <person name="Turgeon B.G."/>
            <person name="Goodwin S.B."/>
            <person name="Spatafora J.W."/>
            <person name="Crous P.W."/>
            <person name="Grigoriev I.V."/>
        </authorList>
    </citation>
    <scope>NUCLEOTIDE SEQUENCE</scope>
    <source>
        <strain evidence="7">CBS 342.82</strain>
    </source>
</reference>
<reference evidence="7" key="2">
    <citation type="submission" date="2020-04" db="EMBL/GenBank/DDBJ databases">
        <authorList>
            <consortium name="NCBI Genome Project"/>
        </authorList>
    </citation>
    <scope>NUCLEOTIDE SEQUENCE</scope>
    <source>
        <strain evidence="7">CBS 342.82</strain>
    </source>
</reference>
<dbReference type="SUPFAM" id="SSF57701">
    <property type="entry name" value="Zn2/Cys6 DNA-binding domain"/>
    <property type="match status" value="1"/>
</dbReference>